<dbReference type="AlphaFoldDB" id="A0A7W3TF78"/>
<evidence type="ECO:0000259" key="2">
    <source>
        <dbReference type="PROSITE" id="PS51462"/>
    </source>
</evidence>
<proteinExistence type="predicted"/>
<evidence type="ECO:0000313" key="3">
    <source>
        <dbReference type="EMBL" id="MBB0245570.1"/>
    </source>
</evidence>
<dbReference type="PROSITE" id="PS51462">
    <property type="entry name" value="NUDIX"/>
    <property type="match status" value="1"/>
</dbReference>
<dbReference type="Gene3D" id="3.90.79.10">
    <property type="entry name" value="Nucleoside Triphosphate Pyrophosphohydrolase"/>
    <property type="match status" value="1"/>
</dbReference>
<reference evidence="4" key="1">
    <citation type="submission" date="2019-10" db="EMBL/GenBank/DDBJ databases">
        <title>Streptomyces sp. nov., a novel actinobacterium isolated from alkaline environment.</title>
        <authorList>
            <person name="Golinska P."/>
        </authorList>
    </citation>
    <scope>NUCLEOTIDE SEQUENCE [LARGE SCALE GENOMIC DNA]</scope>
    <source>
        <strain evidence="4">DSM 42118</strain>
    </source>
</reference>
<dbReference type="EMBL" id="VKHT01000532">
    <property type="protein sequence ID" value="MBB0245570.1"/>
    <property type="molecule type" value="Genomic_DNA"/>
</dbReference>
<organism evidence="3 4">
    <name type="scientific">Streptomyces alkaliphilus</name>
    <dbReference type="NCBI Taxonomy" id="1472722"/>
    <lineage>
        <taxon>Bacteria</taxon>
        <taxon>Bacillati</taxon>
        <taxon>Actinomycetota</taxon>
        <taxon>Actinomycetes</taxon>
        <taxon>Kitasatosporales</taxon>
        <taxon>Streptomycetaceae</taxon>
        <taxon>Streptomyces</taxon>
    </lineage>
</organism>
<dbReference type="PANTHER" id="PTHR43222:SF12">
    <property type="entry name" value="NUDIX HYDROLASE"/>
    <property type="match status" value="1"/>
</dbReference>
<dbReference type="SUPFAM" id="SSF55811">
    <property type="entry name" value="Nudix"/>
    <property type="match status" value="1"/>
</dbReference>
<dbReference type="GO" id="GO:0016787">
    <property type="term" value="F:hydrolase activity"/>
    <property type="evidence" value="ECO:0007669"/>
    <property type="project" value="UniProtKB-KW"/>
</dbReference>
<name>A0A7W3TF78_9ACTN</name>
<dbReference type="PANTHER" id="PTHR43222">
    <property type="entry name" value="NUDIX HYDROLASE 23"/>
    <property type="match status" value="1"/>
</dbReference>
<dbReference type="InterPro" id="IPR015797">
    <property type="entry name" value="NUDIX_hydrolase-like_dom_sf"/>
</dbReference>
<sequence length="181" mass="19518">MPPTAESAPVPGGGATPDSHCPHCGGRFPENAGWPRTCPHCGRVRYRNPLPVAVALQPVLLPTDGTALLAVRRAIEPRRGLLALPGGFIDHGEDWRVAVVRELFEETRVRAEAERVRLFDALGADGDHLLLFGLLPALAAADLPPDLPTEETTGRELLTGPRELAFPLHTRVARAWFAGHS</sequence>
<dbReference type="RefSeq" id="WP_182607037.1">
    <property type="nucleotide sequence ID" value="NZ_VKHT01000532.1"/>
</dbReference>
<dbReference type="InterPro" id="IPR000086">
    <property type="entry name" value="NUDIX_hydrolase_dom"/>
</dbReference>
<dbReference type="InterPro" id="IPR020084">
    <property type="entry name" value="NUDIX_hydrolase_CS"/>
</dbReference>
<evidence type="ECO:0000313" key="4">
    <source>
        <dbReference type="Proteomes" id="UP000538929"/>
    </source>
</evidence>
<protein>
    <submittedName>
        <fullName evidence="3">NUDIX domain-containing protein</fullName>
    </submittedName>
</protein>
<feature type="domain" description="Nudix hydrolase" evidence="2">
    <location>
        <begin position="50"/>
        <end position="180"/>
    </location>
</feature>
<accession>A0A7W3TF78</accession>
<keyword evidence="4" id="KW-1185">Reference proteome</keyword>
<dbReference type="PROSITE" id="PS00893">
    <property type="entry name" value="NUDIX_BOX"/>
    <property type="match status" value="1"/>
</dbReference>
<keyword evidence="1" id="KW-0378">Hydrolase</keyword>
<dbReference type="Pfam" id="PF00293">
    <property type="entry name" value="NUDIX"/>
    <property type="match status" value="1"/>
</dbReference>
<dbReference type="Proteomes" id="UP000538929">
    <property type="component" value="Unassembled WGS sequence"/>
</dbReference>
<gene>
    <name evidence="3" type="ORF">FNQ90_16030</name>
</gene>
<evidence type="ECO:0000256" key="1">
    <source>
        <dbReference type="ARBA" id="ARBA00022801"/>
    </source>
</evidence>
<comment type="caution">
    <text evidence="3">The sequence shown here is derived from an EMBL/GenBank/DDBJ whole genome shotgun (WGS) entry which is preliminary data.</text>
</comment>